<evidence type="ECO:0000313" key="3">
    <source>
        <dbReference type="Proteomes" id="UP001295423"/>
    </source>
</evidence>
<organism evidence="2 3">
    <name type="scientific">Cylindrotheca closterium</name>
    <dbReference type="NCBI Taxonomy" id="2856"/>
    <lineage>
        <taxon>Eukaryota</taxon>
        <taxon>Sar</taxon>
        <taxon>Stramenopiles</taxon>
        <taxon>Ochrophyta</taxon>
        <taxon>Bacillariophyta</taxon>
        <taxon>Bacillariophyceae</taxon>
        <taxon>Bacillariophycidae</taxon>
        <taxon>Bacillariales</taxon>
        <taxon>Bacillariaceae</taxon>
        <taxon>Cylindrotheca</taxon>
    </lineage>
</organism>
<accession>A0AAD2JK77</accession>
<feature type="coiled-coil region" evidence="1">
    <location>
        <begin position="342"/>
        <end position="369"/>
    </location>
</feature>
<gene>
    <name evidence="2" type="ORF">CYCCA115_LOCUS16732</name>
</gene>
<comment type="caution">
    <text evidence="2">The sequence shown here is derived from an EMBL/GenBank/DDBJ whole genome shotgun (WGS) entry which is preliminary data.</text>
</comment>
<evidence type="ECO:0000256" key="1">
    <source>
        <dbReference type="SAM" id="Coils"/>
    </source>
</evidence>
<proteinExistence type="predicted"/>
<protein>
    <submittedName>
        <fullName evidence="2">Uncharacterized protein</fullName>
    </submittedName>
</protein>
<keyword evidence="3" id="KW-1185">Reference proteome</keyword>
<dbReference type="Proteomes" id="UP001295423">
    <property type="component" value="Unassembled WGS sequence"/>
</dbReference>
<keyword evidence="1" id="KW-0175">Coiled coil</keyword>
<reference evidence="2" key="1">
    <citation type="submission" date="2023-08" db="EMBL/GenBank/DDBJ databases">
        <authorList>
            <person name="Audoor S."/>
            <person name="Bilcke G."/>
        </authorList>
    </citation>
    <scope>NUCLEOTIDE SEQUENCE</scope>
</reference>
<name>A0AAD2JK77_9STRA</name>
<sequence length="387" mass="43897">MDLPEIPEFKKVNLESKVDGEPYFVSEFVTETHNPVVGPSALSQAPLKSNLKMDIPEIPKHVPKGKRDWEHELAQSKLETEVYRGALVGQIETTKQAMSDAANLSHVLVTTKTALEESMATMVLEIETQTEQIRSLKETVTMSEEELNLCHKMLDDRDARLQDTEIELEALEKVHSDLMDAREIRIEELEKDLDIYKKVFGEMLDEKDLQLAELEEELRALKEMHSKLLATKKQEKRQSLLLESVFSREEEAGIDYEAYEKAEQALEDEYGPVGIDQETPLDLLLTALSSTENDIEDLKTQIQASTMFNSTITMPATTEYTGTTADSSQLTEGDETSDAATIQRLQQKIRELELKNYRQDQTIDSLQQQVDSTDAWKLKESGAEVLL</sequence>
<evidence type="ECO:0000313" key="2">
    <source>
        <dbReference type="EMBL" id="CAJ1957480.1"/>
    </source>
</evidence>
<dbReference type="EMBL" id="CAKOGP040001947">
    <property type="protein sequence ID" value="CAJ1957480.1"/>
    <property type="molecule type" value="Genomic_DNA"/>
</dbReference>
<dbReference type="AlphaFoldDB" id="A0AAD2JK77"/>
<feature type="coiled-coil region" evidence="1">
    <location>
        <begin position="126"/>
        <end position="238"/>
    </location>
</feature>